<evidence type="ECO:0000256" key="1">
    <source>
        <dbReference type="SAM" id="MobiDB-lite"/>
    </source>
</evidence>
<reference evidence="2 3" key="1">
    <citation type="submission" date="2020-02" db="EMBL/GenBank/DDBJ databases">
        <authorList>
            <person name="Ferguson B K."/>
        </authorList>
    </citation>
    <scope>NUCLEOTIDE SEQUENCE [LARGE SCALE GENOMIC DNA]</scope>
</reference>
<gene>
    <name evidence="2" type="ORF">TBRA_LOCUS2526</name>
</gene>
<name>A0A6H5HZI4_9HYME</name>
<dbReference type="EMBL" id="CADCXV010000497">
    <property type="protein sequence ID" value="CAB0030528.1"/>
    <property type="molecule type" value="Genomic_DNA"/>
</dbReference>
<feature type="non-terminal residue" evidence="2">
    <location>
        <position position="108"/>
    </location>
</feature>
<feature type="compositionally biased region" description="Basic and acidic residues" evidence="1">
    <location>
        <begin position="96"/>
        <end position="108"/>
    </location>
</feature>
<sequence>MTTTKNRSPRGKKNNTKRRRRQFTTKTTRHPILRKKRPCLGKGLRETTTTSTRNRPETLNCEISTTTTTKMSGDRSTHFLMTEREFSATEINNPRNNHDDFDENRWRP</sequence>
<feature type="region of interest" description="Disordered" evidence="1">
    <location>
        <begin position="1"/>
        <end position="54"/>
    </location>
</feature>
<organism evidence="2 3">
    <name type="scientific">Trichogramma brassicae</name>
    <dbReference type="NCBI Taxonomy" id="86971"/>
    <lineage>
        <taxon>Eukaryota</taxon>
        <taxon>Metazoa</taxon>
        <taxon>Ecdysozoa</taxon>
        <taxon>Arthropoda</taxon>
        <taxon>Hexapoda</taxon>
        <taxon>Insecta</taxon>
        <taxon>Pterygota</taxon>
        <taxon>Neoptera</taxon>
        <taxon>Endopterygota</taxon>
        <taxon>Hymenoptera</taxon>
        <taxon>Apocrita</taxon>
        <taxon>Proctotrupomorpha</taxon>
        <taxon>Chalcidoidea</taxon>
        <taxon>Trichogrammatidae</taxon>
        <taxon>Trichogramma</taxon>
    </lineage>
</organism>
<feature type="region of interest" description="Disordered" evidence="1">
    <location>
        <begin position="85"/>
        <end position="108"/>
    </location>
</feature>
<dbReference type="AlphaFoldDB" id="A0A6H5HZI4"/>
<accession>A0A6H5HZI4</accession>
<evidence type="ECO:0000313" key="3">
    <source>
        <dbReference type="Proteomes" id="UP000479190"/>
    </source>
</evidence>
<feature type="compositionally biased region" description="Basic residues" evidence="1">
    <location>
        <begin position="7"/>
        <end position="39"/>
    </location>
</feature>
<keyword evidence="3" id="KW-1185">Reference proteome</keyword>
<dbReference type="Proteomes" id="UP000479190">
    <property type="component" value="Unassembled WGS sequence"/>
</dbReference>
<proteinExistence type="predicted"/>
<protein>
    <submittedName>
        <fullName evidence="2">Uncharacterized protein</fullName>
    </submittedName>
</protein>
<evidence type="ECO:0000313" key="2">
    <source>
        <dbReference type="EMBL" id="CAB0030528.1"/>
    </source>
</evidence>